<dbReference type="AlphaFoldDB" id="A0A9P6QPU8"/>
<reference evidence="2" key="1">
    <citation type="journal article" date="2020" name="Fungal Divers.">
        <title>Resolving the Mortierellaceae phylogeny through synthesis of multi-gene phylogenetics and phylogenomics.</title>
        <authorList>
            <person name="Vandepol N."/>
            <person name="Liber J."/>
            <person name="Desiro A."/>
            <person name="Na H."/>
            <person name="Kennedy M."/>
            <person name="Barry K."/>
            <person name="Grigoriev I.V."/>
            <person name="Miller A.N."/>
            <person name="O'Donnell K."/>
            <person name="Stajich J.E."/>
            <person name="Bonito G."/>
        </authorList>
    </citation>
    <scope>NUCLEOTIDE SEQUENCE</scope>
    <source>
        <strain evidence="2">NVP60</strain>
    </source>
</reference>
<evidence type="ECO:0000256" key="1">
    <source>
        <dbReference type="SAM" id="MobiDB-lite"/>
    </source>
</evidence>
<sequence length="386" mass="42628">MELVKNPFLLMLSLKTLPSVYKDIPDVTTVKATRLMLYDRFIDQWIQVSQRRMQHHLHMRSPDMQSKFDELVTEGFSEAVMSYAKNLAVHIVTRHDNNPFVLYSRKDIGTWKDRFFGHDIRIRILREASPMTRVGNQHRFIHRSLVEYFCSLSLSNPEPDETSSEHATFSKPFEPAVSNNIASTVAADSGDLRDGGLEAFLPARTPSPLDASSSPRTASPAGASAPVNVSSLARIPSPVDTLADVSTSSSTDTPLLGQRPSLFNGRPPARDPSTVRDPAPSRPMSLPPQSLPSERTPPPAPVSTPSSRLIRKPSLTLPNPSCAKFLVKDPSTLQFLAERLQQDEALKKQFYATIERSKSDPSVAVDAANAITALVRAGERFNGFDL</sequence>
<accession>A0A9P6QPU8</accession>
<dbReference type="Proteomes" id="UP000823405">
    <property type="component" value="Unassembled WGS sequence"/>
</dbReference>
<feature type="compositionally biased region" description="Polar residues" evidence="1">
    <location>
        <begin position="244"/>
        <end position="253"/>
    </location>
</feature>
<proteinExistence type="predicted"/>
<evidence type="ECO:0000313" key="3">
    <source>
        <dbReference type="Proteomes" id="UP000823405"/>
    </source>
</evidence>
<evidence type="ECO:0000313" key="2">
    <source>
        <dbReference type="EMBL" id="KAG0277815.1"/>
    </source>
</evidence>
<organism evidence="2 3">
    <name type="scientific">Linnemannia gamsii</name>
    <dbReference type="NCBI Taxonomy" id="64522"/>
    <lineage>
        <taxon>Eukaryota</taxon>
        <taxon>Fungi</taxon>
        <taxon>Fungi incertae sedis</taxon>
        <taxon>Mucoromycota</taxon>
        <taxon>Mortierellomycotina</taxon>
        <taxon>Mortierellomycetes</taxon>
        <taxon>Mortierellales</taxon>
        <taxon>Mortierellaceae</taxon>
        <taxon>Linnemannia</taxon>
    </lineage>
</organism>
<feature type="compositionally biased region" description="Pro residues" evidence="1">
    <location>
        <begin position="285"/>
        <end position="302"/>
    </location>
</feature>
<feature type="non-terminal residue" evidence="2">
    <location>
        <position position="386"/>
    </location>
</feature>
<protein>
    <submittedName>
        <fullName evidence="2">Uncharacterized protein</fullName>
    </submittedName>
</protein>
<comment type="caution">
    <text evidence="2">The sequence shown here is derived from an EMBL/GenBank/DDBJ whole genome shotgun (WGS) entry which is preliminary data.</text>
</comment>
<feature type="region of interest" description="Disordered" evidence="1">
    <location>
        <begin position="196"/>
        <end position="229"/>
    </location>
</feature>
<dbReference type="EMBL" id="JAAAIN010004852">
    <property type="protein sequence ID" value="KAG0277815.1"/>
    <property type="molecule type" value="Genomic_DNA"/>
</dbReference>
<feature type="region of interest" description="Disordered" evidence="1">
    <location>
        <begin position="242"/>
        <end position="314"/>
    </location>
</feature>
<name>A0A9P6QPU8_9FUNG</name>
<keyword evidence="3" id="KW-1185">Reference proteome</keyword>
<gene>
    <name evidence="2" type="ORF">BGZ97_009840</name>
</gene>